<protein>
    <submittedName>
        <fullName evidence="1">3'-phosphoadenosine 5'-phosphosulfate sulfotransferase</fullName>
        <ecNumber evidence="1">2.7.7.2</ecNumber>
    </submittedName>
</protein>
<dbReference type="EMBL" id="JBBBZM010000271">
    <property type="protein sequence ID" value="KAL0631281.1"/>
    <property type="molecule type" value="Genomic_DNA"/>
</dbReference>
<dbReference type="PANTHER" id="PTHR28158">
    <property type="entry name" value="37S RIBOSOMAL PROTEIN S35, MITOCHONDRIAL"/>
    <property type="match status" value="1"/>
</dbReference>
<accession>A0ABR3G5P4</accession>
<keyword evidence="1" id="KW-0548">Nucleotidyltransferase</keyword>
<gene>
    <name evidence="1" type="primary">FAD1_2</name>
    <name evidence="1" type="ORF">Q9L58_009859</name>
</gene>
<comment type="caution">
    <text evidence="1">The sequence shown here is derived from an EMBL/GenBank/DDBJ whole genome shotgun (WGS) entry which is preliminary data.</text>
</comment>
<sequence length="328" mass="37438">MPPRLRHNQIPSSSSLALLLTPPSPSLCLLAQSSRRFSATPRANHLPSQRSVFFSWINGPGAVFKQADEEGPKYVSSYDKYTWERRNLEPESHILVTPYPLNRSFRSQSVLSDKMREEIFQRVQIQGQSVRQVSAELAVSLERVAAVVRLKAVEKEWVDNGKHISTFLTAALERMLPVTHLSWQAQQQIHENIQDLPAHPLASRQAFVPVAESREFTRVDAGKEFGLAPADSAVPHPELIVMRRERMEILSDDERVQRQNERQRIAEGQMAEKEAKAKLKAELEGRVVEQGRWKWRLREGTAGYVGHRYGFPLPDRKRGHVKIPTHVI</sequence>
<proteinExistence type="predicted"/>
<name>A0ABR3G5P4_9PEZI</name>
<dbReference type="GO" id="GO:0003919">
    <property type="term" value="F:FMN adenylyltransferase activity"/>
    <property type="evidence" value="ECO:0007669"/>
    <property type="project" value="UniProtKB-EC"/>
</dbReference>
<reference evidence="1 2" key="1">
    <citation type="submission" date="2024-02" db="EMBL/GenBank/DDBJ databases">
        <title>Discinaceae phylogenomics.</title>
        <authorList>
            <person name="Dirks A.C."/>
            <person name="James T.Y."/>
        </authorList>
    </citation>
    <scope>NUCLEOTIDE SEQUENCE [LARGE SCALE GENOMIC DNA]</scope>
    <source>
        <strain evidence="1 2">ACD0624</strain>
    </source>
</reference>
<dbReference type="InterPro" id="IPR021036">
    <property type="entry name" value="Ribosomal_mS45"/>
</dbReference>
<keyword evidence="2" id="KW-1185">Reference proteome</keyword>
<dbReference type="PANTHER" id="PTHR28158:SF1">
    <property type="entry name" value="SMALL RIBOSOMAL SUBUNIT PROTEIN MS45"/>
    <property type="match status" value="1"/>
</dbReference>
<dbReference type="EC" id="2.7.7.2" evidence="1"/>
<organism evidence="1 2">
    <name type="scientific">Discina gigas</name>
    <dbReference type="NCBI Taxonomy" id="1032678"/>
    <lineage>
        <taxon>Eukaryota</taxon>
        <taxon>Fungi</taxon>
        <taxon>Dikarya</taxon>
        <taxon>Ascomycota</taxon>
        <taxon>Pezizomycotina</taxon>
        <taxon>Pezizomycetes</taxon>
        <taxon>Pezizales</taxon>
        <taxon>Discinaceae</taxon>
        <taxon>Discina</taxon>
    </lineage>
</organism>
<keyword evidence="1" id="KW-0808">Transferase</keyword>
<dbReference type="Proteomes" id="UP001447188">
    <property type="component" value="Unassembled WGS sequence"/>
</dbReference>
<dbReference type="Pfam" id="PF12298">
    <property type="entry name" value="Bot1p"/>
    <property type="match status" value="1"/>
</dbReference>
<evidence type="ECO:0000313" key="2">
    <source>
        <dbReference type="Proteomes" id="UP001447188"/>
    </source>
</evidence>
<evidence type="ECO:0000313" key="1">
    <source>
        <dbReference type="EMBL" id="KAL0631281.1"/>
    </source>
</evidence>